<reference evidence="5" key="1">
    <citation type="submission" date="2020-07" db="EMBL/GenBank/DDBJ databases">
        <title>Severe corrosion of carbon steel in oil field produced water can be linked to methanogenic archaea containing a special type of NiFe hydrogenase.</title>
        <authorList>
            <person name="Lahme S."/>
            <person name="Mand J."/>
            <person name="Longwell J."/>
            <person name="Smith R."/>
            <person name="Enning D."/>
        </authorList>
    </citation>
    <scope>NUCLEOTIDE SEQUENCE</scope>
    <source>
        <strain evidence="5">MIC098Bin6</strain>
    </source>
</reference>
<keyword evidence="5" id="KW-0378">Hydrolase</keyword>
<gene>
    <name evidence="5" type="ORF">H0S81_08750</name>
</gene>
<keyword evidence="3" id="KW-0238">DNA-binding</keyword>
<dbReference type="CDD" id="cd17253">
    <property type="entry name" value="RMtype1_S_Eco933I-TRD2-CR2_like"/>
    <property type="match status" value="1"/>
</dbReference>
<evidence type="ECO:0000313" key="6">
    <source>
        <dbReference type="Proteomes" id="UP000706172"/>
    </source>
</evidence>
<dbReference type="PANTHER" id="PTHR30408">
    <property type="entry name" value="TYPE-1 RESTRICTION ENZYME ECOKI SPECIFICITY PROTEIN"/>
    <property type="match status" value="1"/>
</dbReference>
<evidence type="ECO:0000256" key="3">
    <source>
        <dbReference type="ARBA" id="ARBA00023125"/>
    </source>
</evidence>
<dbReference type="GO" id="GO:0003677">
    <property type="term" value="F:DNA binding"/>
    <property type="evidence" value="ECO:0007669"/>
    <property type="project" value="UniProtKB-KW"/>
</dbReference>
<comment type="similarity">
    <text evidence="1">Belongs to the type-I restriction system S methylase family.</text>
</comment>
<keyword evidence="5" id="KW-0540">Nuclease</keyword>
<dbReference type="GO" id="GO:0009307">
    <property type="term" value="P:DNA restriction-modification system"/>
    <property type="evidence" value="ECO:0007669"/>
    <property type="project" value="UniProtKB-KW"/>
</dbReference>
<evidence type="ECO:0000256" key="2">
    <source>
        <dbReference type="ARBA" id="ARBA00022747"/>
    </source>
</evidence>
<dbReference type="AlphaFoldDB" id="A0A931G947"/>
<name>A0A931G947_9BACT</name>
<dbReference type="InterPro" id="IPR044946">
    <property type="entry name" value="Restrct_endonuc_typeI_TRD_sf"/>
</dbReference>
<dbReference type="Gene3D" id="3.90.220.20">
    <property type="entry name" value="DNA methylase specificity domains"/>
    <property type="match status" value="1"/>
</dbReference>
<comment type="caution">
    <text evidence="5">The sequence shown here is derived from an EMBL/GenBank/DDBJ whole genome shotgun (WGS) entry which is preliminary data.</text>
</comment>
<organism evidence="5 6">
    <name type="scientific">Desulfotignum balticum</name>
    <dbReference type="NCBI Taxonomy" id="115781"/>
    <lineage>
        <taxon>Bacteria</taxon>
        <taxon>Pseudomonadati</taxon>
        <taxon>Thermodesulfobacteriota</taxon>
        <taxon>Desulfobacteria</taxon>
        <taxon>Desulfobacterales</taxon>
        <taxon>Desulfobacteraceae</taxon>
        <taxon>Desulfotignum</taxon>
    </lineage>
</organism>
<dbReference type="GO" id="GO:0004519">
    <property type="term" value="F:endonuclease activity"/>
    <property type="evidence" value="ECO:0007669"/>
    <property type="project" value="UniProtKB-KW"/>
</dbReference>
<evidence type="ECO:0000256" key="1">
    <source>
        <dbReference type="ARBA" id="ARBA00010923"/>
    </source>
</evidence>
<keyword evidence="2" id="KW-0680">Restriction system</keyword>
<protein>
    <submittedName>
        <fullName evidence="5">Restriction endonuclease subunit S</fullName>
    </submittedName>
</protein>
<proteinExistence type="inferred from homology"/>
<dbReference type="SUPFAM" id="SSF116734">
    <property type="entry name" value="DNA methylase specificity domain"/>
    <property type="match status" value="1"/>
</dbReference>
<dbReference type="InterPro" id="IPR000055">
    <property type="entry name" value="Restrct_endonuc_typeI_TRD"/>
</dbReference>
<dbReference type="Proteomes" id="UP000706172">
    <property type="component" value="Unassembled WGS sequence"/>
</dbReference>
<dbReference type="InterPro" id="IPR052021">
    <property type="entry name" value="Type-I_RS_S_subunit"/>
</dbReference>
<feature type="domain" description="Type I restriction modification DNA specificity" evidence="4">
    <location>
        <begin position="6"/>
        <end position="158"/>
    </location>
</feature>
<dbReference type="Pfam" id="PF01420">
    <property type="entry name" value="Methylase_S"/>
    <property type="match status" value="1"/>
</dbReference>
<dbReference type="EMBL" id="JACCQK010000533">
    <property type="protein sequence ID" value="MBG0780000.1"/>
    <property type="molecule type" value="Genomic_DNA"/>
</dbReference>
<evidence type="ECO:0000313" key="5">
    <source>
        <dbReference type="EMBL" id="MBG0780000.1"/>
    </source>
</evidence>
<dbReference type="PANTHER" id="PTHR30408:SF12">
    <property type="entry name" value="TYPE I RESTRICTION ENZYME MJAVIII SPECIFICITY SUBUNIT"/>
    <property type="match status" value="1"/>
</dbReference>
<evidence type="ECO:0000259" key="4">
    <source>
        <dbReference type="Pfam" id="PF01420"/>
    </source>
</evidence>
<sequence>GSNTIELPYLRVANVQDSFLDLSDVRTIRVPTSYVEKYQLHVGDVLMNEGGDFDKLGRGAVWHGEIDICLHQNHVFKVRPKEGKISSNFLANVSASPYGKAFFVLASKQSTNLASINSTQLKGFLVPVPSYKEQIEIEKIISGNEETIKIYQAELNKLLFFKTALMQGLLTGKVRVTPLLETKEITS</sequence>
<keyword evidence="5" id="KW-0255">Endonuclease</keyword>
<accession>A0A931G947</accession>
<feature type="non-terminal residue" evidence="5">
    <location>
        <position position="1"/>
    </location>
</feature>